<gene>
    <name evidence="3" type="ORF">GCM10009681_42660</name>
</gene>
<dbReference type="EMBL" id="BAAALS010000023">
    <property type="protein sequence ID" value="GAA1767049.1"/>
    <property type="molecule type" value="Genomic_DNA"/>
</dbReference>
<dbReference type="PANTHER" id="PTHR42943">
    <property type="entry name" value="GLUTATHIONE S-TRANSFERASE KAPPA"/>
    <property type="match status" value="1"/>
</dbReference>
<dbReference type="InterPro" id="IPR001853">
    <property type="entry name" value="DSBA-like_thioredoxin_dom"/>
</dbReference>
<dbReference type="PIRSF" id="PIRSF006386">
    <property type="entry name" value="HCCAis_GSTk"/>
    <property type="match status" value="1"/>
</dbReference>
<dbReference type="InterPro" id="IPR051924">
    <property type="entry name" value="GST_Kappa/NadH"/>
</dbReference>
<keyword evidence="1" id="KW-0413">Isomerase</keyword>
<dbReference type="PANTHER" id="PTHR42943:SF2">
    <property type="entry name" value="GLUTATHIONE S-TRANSFERASE KAPPA 1"/>
    <property type="match status" value="1"/>
</dbReference>
<accession>A0ABN2KV35</accession>
<dbReference type="Pfam" id="PF01323">
    <property type="entry name" value="DSBA"/>
    <property type="match status" value="1"/>
</dbReference>
<dbReference type="EC" id="5.99.1.4" evidence="1"/>
<dbReference type="RefSeq" id="WP_344084837.1">
    <property type="nucleotide sequence ID" value="NZ_BAAALS010000023.1"/>
</dbReference>
<comment type="caution">
    <text evidence="3">The sequence shown here is derived from an EMBL/GenBank/DDBJ whole genome shotgun (WGS) entry which is preliminary data.</text>
</comment>
<proteinExistence type="inferred from homology"/>
<evidence type="ECO:0000313" key="3">
    <source>
        <dbReference type="EMBL" id="GAA1767049.1"/>
    </source>
</evidence>
<organism evidence="3 4">
    <name type="scientific">Luedemannella helvata</name>
    <dbReference type="NCBI Taxonomy" id="349315"/>
    <lineage>
        <taxon>Bacteria</taxon>
        <taxon>Bacillati</taxon>
        <taxon>Actinomycetota</taxon>
        <taxon>Actinomycetes</taxon>
        <taxon>Micromonosporales</taxon>
        <taxon>Micromonosporaceae</taxon>
        <taxon>Luedemannella</taxon>
    </lineage>
</organism>
<evidence type="ECO:0000313" key="4">
    <source>
        <dbReference type="Proteomes" id="UP001500655"/>
    </source>
</evidence>
<feature type="domain" description="DSBA-like thioredoxin" evidence="2">
    <location>
        <begin position="7"/>
        <end position="197"/>
    </location>
</feature>
<keyword evidence="4" id="KW-1185">Reference proteome</keyword>
<dbReference type="InterPro" id="IPR014440">
    <property type="entry name" value="HCCAis_GSTk"/>
</dbReference>
<comment type="catalytic activity">
    <reaction evidence="1">
        <text>2-hydroxychromene-2-carboxylate = (3E)-4-(2-hydroxyphenyl)-2-oxobut-3-enoate</text>
        <dbReference type="Rhea" id="RHEA:27401"/>
        <dbReference type="ChEBI" id="CHEBI:59350"/>
        <dbReference type="ChEBI" id="CHEBI:59353"/>
        <dbReference type="EC" id="5.99.1.4"/>
    </reaction>
</comment>
<dbReference type="Proteomes" id="UP001500655">
    <property type="component" value="Unassembled WGS sequence"/>
</dbReference>
<name>A0ABN2KV35_9ACTN</name>
<dbReference type="Gene3D" id="3.40.30.10">
    <property type="entry name" value="Glutaredoxin"/>
    <property type="match status" value="1"/>
</dbReference>
<comment type="similarity">
    <text evidence="1">Belongs to the GST superfamily. NadH family.</text>
</comment>
<reference evidence="3 4" key="1">
    <citation type="journal article" date="2019" name="Int. J. Syst. Evol. Microbiol.">
        <title>The Global Catalogue of Microorganisms (GCM) 10K type strain sequencing project: providing services to taxonomists for standard genome sequencing and annotation.</title>
        <authorList>
            <consortium name="The Broad Institute Genomics Platform"/>
            <consortium name="The Broad Institute Genome Sequencing Center for Infectious Disease"/>
            <person name="Wu L."/>
            <person name="Ma J."/>
        </authorList>
    </citation>
    <scope>NUCLEOTIDE SEQUENCE [LARGE SCALE GENOMIC DNA]</scope>
    <source>
        <strain evidence="3 4">JCM 13249</strain>
    </source>
</reference>
<evidence type="ECO:0000256" key="1">
    <source>
        <dbReference type="PIRNR" id="PIRNR006386"/>
    </source>
</evidence>
<sequence length="227" mass="25484">MKRPPRLYFSFRSPYSWLTVQRLRAAVPDADTSLEWLPYWDPDEVTERALKARGAQFHYVQMSRAKHLYLLFDTKRLAQRLGVAMAWPIDVDCWWELPHLAFLAARREGRASAFYDEIVSARWGRGEDICAPDVVRRAAEAAGFDPALAVGAPDDEAIRAEAVDCLATAYDDDVFGIPYLKWGRHRFWGYDRLDGFLEVWAQAAPAAPVAAPTGQVAFDTDTAGGCG</sequence>
<evidence type="ECO:0000259" key="2">
    <source>
        <dbReference type="Pfam" id="PF01323"/>
    </source>
</evidence>
<protein>
    <recommendedName>
        <fullName evidence="1">2-hydroxychromene-2-carboxylate isomerase</fullName>
        <ecNumber evidence="1">5.99.1.4</ecNumber>
    </recommendedName>
</protein>
<dbReference type="InterPro" id="IPR036249">
    <property type="entry name" value="Thioredoxin-like_sf"/>
</dbReference>
<dbReference type="SUPFAM" id="SSF52833">
    <property type="entry name" value="Thioredoxin-like"/>
    <property type="match status" value="1"/>
</dbReference>